<keyword evidence="2" id="KW-1185">Reference proteome</keyword>
<dbReference type="KEGG" id="nia:A8C56_14715"/>
<name>A0A1A9I362_9BACT</name>
<gene>
    <name evidence="1" type="ORF">A8C56_14715</name>
</gene>
<evidence type="ECO:0000313" key="2">
    <source>
        <dbReference type="Proteomes" id="UP000077667"/>
    </source>
</evidence>
<reference evidence="1 2" key="1">
    <citation type="submission" date="2016-05" db="EMBL/GenBank/DDBJ databases">
        <title>Niabella ginsenosidivorans BS26 whole genome sequencing.</title>
        <authorList>
            <person name="Im W.T."/>
            <person name="Siddiqi M.Z."/>
        </authorList>
    </citation>
    <scope>NUCLEOTIDE SEQUENCE [LARGE SCALE GENOMIC DNA]</scope>
    <source>
        <strain evidence="1 2">BS26</strain>
    </source>
</reference>
<dbReference type="Proteomes" id="UP000077667">
    <property type="component" value="Chromosome"/>
</dbReference>
<proteinExistence type="predicted"/>
<accession>A0A1A9I362</accession>
<evidence type="ECO:0000313" key="1">
    <source>
        <dbReference type="EMBL" id="ANH82056.1"/>
    </source>
</evidence>
<dbReference type="STRING" id="1176587.A8C56_14715"/>
<dbReference type="AlphaFoldDB" id="A0A1A9I362"/>
<organism evidence="1 2">
    <name type="scientific">Niabella ginsenosidivorans</name>
    <dbReference type="NCBI Taxonomy" id="1176587"/>
    <lineage>
        <taxon>Bacteria</taxon>
        <taxon>Pseudomonadati</taxon>
        <taxon>Bacteroidota</taxon>
        <taxon>Chitinophagia</taxon>
        <taxon>Chitinophagales</taxon>
        <taxon>Chitinophagaceae</taxon>
        <taxon>Niabella</taxon>
    </lineage>
</organism>
<dbReference type="EMBL" id="CP015772">
    <property type="protein sequence ID" value="ANH82056.1"/>
    <property type="molecule type" value="Genomic_DNA"/>
</dbReference>
<protein>
    <submittedName>
        <fullName evidence="1">Uncharacterized protein</fullName>
    </submittedName>
</protein>
<sequence length="91" mass="10825">MVLPDFRKFIKRLNIMASVLDKELIHYFTRLNEPQKKSLLAMMKSFLRPGNDSLQSITIEQCNRELDEAMQRMDKGEFTSIKELEKEMQAW</sequence>